<evidence type="ECO:0000256" key="4">
    <source>
        <dbReference type="ARBA" id="ARBA00022692"/>
    </source>
</evidence>
<feature type="transmembrane region" description="Helical" evidence="8">
    <location>
        <begin position="216"/>
        <end position="236"/>
    </location>
</feature>
<dbReference type="PANTHER" id="PTHR40074">
    <property type="entry name" value="O-ACETYLTRANSFERASE WECH"/>
    <property type="match status" value="1"/>
</dbReference>
<keyword evidence="3" id="KW-1003">Cell membrane</keyword>
<comment type="similarity">
    <text evidence="2">Belongs to the acyltransferase 3 family.</text>
</comment>
<feature type="transmembrane region" description="Helical" evidence="8">
    <location>
        <begin position="248"/>
        <end position="265"/>
    </location>
</feature>
<feature type="transmembrane region" description="Helical" evidence="8">
    <location>
        <begin position="187"/>
        <end position="204"/>
    </location>
</feature>
<evidence type="ECO:0000256" key="3">
    <source>
        <dbReference type="ARBA" id="ARBA00022475"/>
    </source>
</evidence>
<evidence type="ECO:0000313" key="11">
    <source>
        <dbReference type="Proteomes" id="UP001500443"/>
    </source>
</evidence>
<dbReference type="PANTHER" id="PTHR40074:SF2">
    <property type="entry name" value="O-ACETYLTRANSFERASE WECH"/>
    <property type="match status" value="1"/>
</dbReference>
<protein>
    <recommendedName>
        <fullName evidence="9">Acyltransferase 3 domain-containing protein</fullName>
    </recommendedName>
</protein>
<evidence type="ECO:0000313" key="10">
    <source>
        <dbReference type="EMBL" id="GAA1502152.1"/>
    </source>
</evidence>
<evidence type="ECO:0000256" key="5">
    <source>
        <dbReference type="ARBA" id="ARBA00022989"/>
    </source>
</evidence>
<proteinExistence type="inferred from homology"/>
<feature type="transmembrane region" description="Helical" evidence="8">
    <location>
        <begin position="337"/>
        <end position="360"/>
    </location>
</feature>
<organism evidence="10 11">
    <name type="scientific">Streptomyces synnematoformans</name>
    <dbReference type="NCBI Taxonomy" id="415721"/>
    <lineage>
        <taxon>Bacteria</taxon>
        <taxon>Bacillati</taxon>
        <taxon>Actinomycetota</taxon>
        <taxon>Actinomycetes</taxon>
        <taxon>Kitasatosporales</taxon>
        <taxon>Streptomycetaceae</taxon>
        <taxon>Streptomyces</taxon>
    </lineage>
</organism>
<evidence type="ECO:0000256" key="1">
    <source>
        <dbReference type="ARBA" id="ARBA00004651"/>
    </source>
</evidence>
<evidence type="ECO:0000256" key="6">
    <source>
        <dbReference type="ARBA" id="ARBA00023136"/>
    </source>
</evidence>
<keyword evidence="5 8" id="KW-1133">Transmembrane helix</keyword>
<evidence type="ECO:0000256" key="8">
    <source>
        <dbReference type="SAM" id="Phobius"/>
    </source>
</evidence>
<gene>
    <name evidence="10" type="ORF">GCM10009802_59130</name>
</gene>
<feature type="transmembrane region" description="Helical" evidence="8">
    <location>
        <begin position="162"/>
        <end position="180"/>
    </location>
</feature>
<accession>A0ABN1ZQ57</accession>
<feature type="transmembrane region" description="Helical" evidence="8">
    <location>
        <begin position="83"/>
        <end position="103"/>
    </location>
</feature>
<feature type="compositionally biased region" description="Low complexity" evidence="7">
    <location>
        <begin position="7"/>
        <end position="19"/>
    </location>
</feature>
<feature type="region of interest" description="Disordered" evidence="7">
    <location>
        <begin position="1"/>
        <end position="29"/>
    </location>
</feature>
<feature type="transmembrane region" description="Helical" evidence="8">
    <location>
        <begin position="115"/>
        <end position="132"/>
    </location>
</feature>
<keyword evidence="6 8" id="KW-0472">Membrane</keyword>
<feature type="domain" description="Acyltransferase 3" evidence="9">
    <location>
        <begin position="37"/>
        <end position="357"/>
    </location>
</feature>
<reference evidence="10 11" key="1">
    <citation type="journal article" date="2019" name="Int. J. Syst. Evol. Microbiol.">
        <title>The Global Catalogue of Microorganisms (GCM) 10K type strain sequencing project: providing services to taxonomists for standard genome sequencing and annotation.</title>
        <authorList>
            <consortium name="The Broad Institute Genomics Platform"/>
            <consortium name="The Broad Institute Genome Sequencing Center for Infectious Disease"/>
            <person name="Wu L."/>
            <person name="Ma J."/>
        </authorList>
    </citation>
    <scope>NUCLEOTIDE SEQUENCE [LARGE SCALE GENOMIC DNA]</scope>
    <source>
        <strain evidence="10 11">JCM 15481</strain>
    </source>
</reference>
<evidence type="ECO:0000256" key="2">
    <source>
        <dbReference type="ARBA" id="ARBA00007400"/>
    </source>
</evidence>
<evidence type="ECO:0000256" key="7">
    <source>
        <dbReference type="SAM" id="MobiDB-lite"/>
    </source>
</evidence>
<sequence length="370" mass="39346">MTVSDVPTQPAAASASPPQRAGLHVPAAPSRRPGHRYDVDLIRLLCACGVILGHTGSEFISAVGRQEAGGAAAYWAGMTADAVSRFAVPMYFAIAGWAVLAGAPPRDGRRLARRMVRIVVPMGVWTAVYLLWGRLRETNEDPLRDLAVDAAFATVRPAYHLWYLYAYVPVVLLLGFVVLLRAGRRPWWLGAVLLGFALGPGLLADAGRATGWGTPSFGWGFGVYALVYAAGGALLFSLHPRGGRGFRALWLGVAAAAMLGVLVYQTQVSYVIPNAHVLVAVFTGAVLLALTRVRVPERWRPRVRRAAGAAFGAYLVHLMVIQALAEPVVSADLGGAEAAVLTAGIWAASVVLSFGAALLWQRLGLRRVLG</sequence>
<dbReference type="InterPro" id="IPR002656">
    <property type="entry name" value="Acyl_transf_3_dom"/>
</dbReference>
<dbReference type="EMBL" id="BAAAPF010000327">
    <property type="protein sequence ID" value="GAA1502152.1"/>
    <property type="molecule type" value="Genomic_DNA"/>
</dbReference>
<comment type="caution">
    <text evidence="10">The sequence shown here is derived from an EMBL/GenBank/DDBJ whole genome shotgun (WGS) entry which is preliminary data.</text>
</comment>
<evidence type="ECO:0000259" key="9">
    <source>
        <dbReference type="Pfam" id="PF01757"/>
    </source>
</evidence>
<dbReference type="Pfam" id="PF01757">
    <property type="entry name" value="Acyl_transf_3"/>
    <property type="match status" value="1"/>
</dbReference>
<feature type="transmembrane region" description="Helical" evidence="8">
    <location>
        <begin position="271"/>
        <end position="291"/>
    </location>
</feature>
<feature type="transmembrane region" description="Helical" evidence="8">
    <location>
        <begin position="303"/>
        <end position="325"/>
    </location>
</feature>
<name>A0ABN1ZQ57_9ACTN</name>
<keyword evidence="11" id="KW-1185">Reference proteome</keyword>
<dbReference type="Proteomes" id="UP001500443">
    <property type="component" value="Unassembled WGS sequence"/>
</dbReference>
<keyword evidence="4 8" id="KW-0812">Transmembrane</keyword>
<comment type="subcellular location">
    <subcellularLocation>
        <location evidence="1">Cell membrane</location>
        <topology evidence="1">Multi-pass membrane protein</topology>
    </subcellularLocation>
</comment>